<proteinExistence type="inferred from homology"/>
<keyword evidence="6" id="KW-0464">Manganese</keyword>
<evidence type="ECO:0000256" key="3">
    <source>
        <dbReference type="ARBA" id="ARBA00011738"/>
    </source>
</evidence>
<dbReference type="Gene3D" id="3.30.70.360">
    <property type="match status" value="1"/>
</dbReference>
<evidence type="ECO:0000256" key="1">
    <source>
        <dbReference type="ARBA" id="ARBA00001936"/>
    </source>
</evidence>
<dbReference type="InterPro" id="IPR036264">
    <property type="entry name" value="Bact_exopeptidase_dim_dom"/>
</dbReference>
<dbReference type="CDD" id="cd03884">
    <property type="entry name" value="M20_bAS"/>
    <property type="match status" value="1"/>
</dbReference>
<keyword evidence="8" id="KW-1185">Reference proteome</keyword>
<evidence type="ECO:0000256" key="2">
    <source>
        <dbReference type="ARBA" id="ARBA00006153"/>
    </source>
</evidence>
<accession>A0ABT7EYG7</accession>
<dbReference type="NCBIfam" id="TIGR01879">
    <property type="entry name" value="hydantase"/>
    <property type="match status" value="1"/>
</dbReference>
<comment type="caution">
    <text evidence="7">The sequence shown here is derived from an EMBL/GenBank/DDBJ whole genome shotgun (WGS) entry which is preliminary data.</text>
</comment>
<dbReference type="NCBIfam" id="NF006771">
    <property type="entry name" value="PRK09290.1-5"/>
    <property type="match status" value="1"/>
</dbReference>
<dbReference type="PANTHER" id="PTHR32494">
    <property type="entry name" value="ALLANTOATE DEIMINASE-RELATED"/>
    <property type="match status" value="1"/>
</dbReference>
<evidence type="ECO:0000256" key="5">
    <source>
        <dbReference type="ARBA" id="ARBA00022801"/>
    </source>
</evidence>
<dbReference type="Pfam" id="PF01546">
    <property type="entry name" value="Peptidase_M20"/>
    <property type="match status" value="1"/>
</dbReference>
<dbReference type="PROSITE" id="PS00758">
    <property type="entry name" value="ARGE_DAPE_CPG2_1"/>
    <property type="match status" value="1"/>
</dbReference>
<comment type="cofactor">
    <cofactor evidence="1">
        <name>Mn(2+)</name>
        <dbReference type="ChEBI" id="CHEBI:29035"/>
    </cofactor>
</comment>
<comment type="similarity">
    <text evidence="2">Belongs to the peptidase M20 family.</text>
</comment>
<sequence>MTDPLAPIAGLIADFQALSAIGRDPEGGWSRPAFGPQDCAAQEWFLARAREMGMSARYDAFGNAIARTPGMGPAVALGSHLDTVKNGGAYDGALGVLAGLEIARRAIAAGTWARPIEVIAFRDEEGRFGPFTGSRAMTGGFTPDDLAQKRGQDGTPLVEAMAEAGFDPSRVREAARDFSDLHGYVELHIEQGPVLEARGDAVGIVTAIAGQERFAIRFTGRPDHAGAAPMELRNDAFAATAHFADRFRAMILADPSDTLRGTIGVVKLMPNQANVVPGEVRLALEIRDTDGTALSRATAMTEALVAETGAAFGSETKVRRIYGEAPVALSSGMQESLAAAARAHGIRHSRLPSGANHDAGIVAAHLPVAMLFVPSKDGRSHCPEEHTDWAPIAQAVTVLEEAVRQIAEQEF</sequence>
<name>A0ABT7EYG7_9RHOB</name>
<reference evidence="7 8" key="1">
    <citation type="submission" date="2023-05" db="EMBL/GenBank/DDBJ databases">
        <title>Pseudodonghicola sp. nov.</title>
        <authorList>
            <person name="Huang J."/>
        </authorList>
    </citation>
    <scope>NUCLEOTIDE SEQUENCE [LARGE SCALE GENOMIC DNA]</scope>
    <source>
        <strain evidence="7 8">IC7</strain>
    </source>
</reference>
<keyword evidence="5 7" id="KW-0378">Hydrolase</keyword>
<protein>
    <submittedName>
        <fullName evidence="7">Zn-dependent hydrolase</fullName>
    </submittedName>
</protein>
<dbReference type="PANTHER" id="PTHR32494:SF19">
    <property type="entry name" value="ALLANTOATE DEIMINASE-RELATED"/>
    <property type="match status" value="1"/>
</dbReference>
<keyword evidence="4" id="KW-0479">Metal-binding</keyword>
<dbReference type="PIRSF" id="PIRSF001235">
    <property type="entry name" value="Amidase_carbamoylase"/>
    <property type="match status" value="1"/>
</dbReference>
<gene>
    <name evidence="7" type="ORF">QO033_06475</name>
</gene>
<dbReference type="SUPFAM" id="SSF53187">
    <property type="entry name" value="Zn-dependent exopeptidases"/>
    <property type="match status" value="1"/>
</dbReference>
<evidence type="ECO:0000256" key="6">
    <source>
        <dbReference type="ARBA" id="ARBA00023211"/>
    </source>
</evidence>
<evidence type="ECO:0000256" key="4">
    <source>
        <dbReference type="ARBA" id="ARBA00022723"/>
    </source>
</evidence>
<evidence type="ECO:0000313" key="8">
    <source>
        <dbReference type="Proteomes" id="UP001243757"/>
    </source>
</evidence>
<dbReference type="InterPro" id="IPR002933">
    <property type="entry name" value="Peptidase_M20"/>
</dbReference>
<dbReference type="RefSeq" id="WP_284480135.1">
    <property type="nucleotide sequence ID" value="NZ_JASNJD010000004.1"/>
</dbReference>
<organism evidence="7 8">
    <name type="scientific">Pseudodonghicola flavimaris</name>
    <dbReference type="NCBI Taxonomy" id="3050036"/>
    <lineage>
        <taxon>Bacteria</taxon>
        <taxon>Pseudomonadati</taxon>
        <taxon>Pseudomonadota</taxon>
        <taxon>Alphaproteobacteria</taxon>
        <taxon>Rhodobacterales</taxon>
        <taxon>Paracoccaceae</taxon>
        <taxon>Pseudodonghicola</taxon>
    </lineage>
</organism>
<dbReference type="Gene3D" id="3.40.630.10">
    <property type="entry name" value="Zn peptidases"/>
    <property type="match status" value="1"/>
</dbReference>
<dbReference type="EMBL" id="JASNJD010000004">
    <property type="protein sequence ID" value="MDK3017315.1"/>
    <property type="molecule type" value="Genomic_DNA"/>
</dbReference>
<dbReference type="InterPro" id="IPR001261">
    <property type="entry name" value="ArgE/DapE_CS"/>
</dbReference>
<comment type="subunit">
    <text evidence="3">Homodimer.</text>
</comment>
<dbReference type="Proteomes" id="UP001243757">
    <property type="component" value="Unassembled WGS sequence"/>
</dbReference>
<dbReference type="GO" id="GO:0016787">
    <property type="term" value="F:hydrolase activity"/>
    <property type="evidence" value="ECO:0007669"/>
    <property type="project" value="UniProtKB-KW"/>
</dbReference>
<dbReference type="SUPFAM" id="SSF55031">
    <property type="entry name" value="Bacterial exopeptidase dimerisation domain"/>
    <property type="match status" value="1"/>
</dbReference>
<evidence type="ECO:0000313" key="7">
    <source>
        <dbReference type="EMBL" id="MDK3017315.1"/>
    </source>
</evidence>
<dbReference type="InterPro" id="IPR010158">
    <property type="entry name" value="Amidase_Cbmase"/>
</dbReference>